<dbReference type="SUPFAM" id="SSF53335">
    <property type="entry name" value="S-adenosyl-L-methionine-dependent methyltransferases"/>
    <property type="match status" value="1"/>
</dbReference>
<reference evidence="5" key="2">
    <citation type="submission" date="2021-04" db="EMBL/GenBank/DDBJ databases">
        <title>Novel species in family Eggerthellaceae.</title>
        <authorList>
            <person name="Zhang G."/>
        </authorList>
    </citation>
    <scope>NUCLEOTIDE SEQUENCE</scope>
    <source>
        <strain evidence="5">Zg-886</strain>
    </source>
</reference>
<dbReference type="AlphaFoldDB" id="A0A9E6MS25"/>
<dbReference type="Gene3D" id="3.40.50.150">
    <property type="entry name" value="Vaccinia Virus protein VP39"/>
    <property type="match status" value="1"/>
</dbReference>
<proteinExistence type="predicted"/>
<dbReference type="NCBIfam" id="TIGR00095">
    <property type="entry name" value="16S rRNA (guanine(966)-N(2))-methyltransferase RsmD"/>
    <property type="match status" value="1"/>
</dbReference>
<keyword evidence="2 5" id="KW-0808">Transferase</keyword>
<feature type="region of interest" description="Disordered" evidence="3">
    <location>
        <begin position="189"/>
        <end position="213"/>
    </location>
</feature>
<gene>
    <name evidence="5" type="primary">rsmD</name>
    <name evidence="4" type="ORF">GMI68_07275</name>
    <name evidence="5" type="ORF">J7S26_03515</name>
</gene>
<organism evidence="5 7">
    <name type="scientific">Xiamenia xianingshaonis</name>
    <dbReference type="NCBI Taxonomy" id="2682776"/>
    <lineage>
        <taxon>Bacteria</taxon>
        <taxon>Bacillati</taxon>
        <taxon>Actinomycetota</taxon>
        <taxon>Coriobacteriia</taxon>
        <taxon>Eggerthellales</taxon>
        <taxon>Eggerthellaceae</taxon>
        <taxon>Xiamenia</taxon>
    </lineage>
</organism>
<dbReference type="KEGG" id="ebz:J7S26_03515"/>
<dbReference type="PIRSF" id="PIRSF004553">
    <property type="entry name" value="CHP00095"/>
    <property type="match status" value="1"/>
</dbReference>
<dbReference type="PANTHER" id="PTHR43542:SF1">
    <property type="entry name" value="METHYLTRANSFERASE"/>
    <property type="match status" value="1"/>
</dbReference>
<protein>
    <submittedName>
        <fullName evidence="5">16S rRNA (Guanine(966)-N(2))-methyltransferase RsmD</fullName>
        <ecNumber evidence="5">2.1.1.171</ecNumber>
    </submittedName>
</protein>
<accession>A0A9E6MS25</accession>
<dbReference type="Proteomes" id="UP000671910">
    <property type="component" value="Chromosome"/>
</dbReference>
<dbReference type="EC" id="2.1.1.171" evidence="5"/>
<evidence type="ECO:0000313" key="4">
    <source>
        <dbReference type="EMBL" id="NHM14563.1"/>
    </source>
</evidence>
<dbReference type="GO" id="GO:0052913">
    <property type="term" value="F:16S rRNA (guanine(966)-N(2))-methyltransferase activity"/>
    <property type="evidence" value="ECO:0007669"/>
    <property type="project" value="UniProtKB-EC"/>
</dbReference>
<dbReference type="Proteomes" id="UP000636394">
    <property type="component" value="Unassembled WGS sequence"/>
</dbReference>
<reference evidence="4 6" key="1">
    <citation type="submission" date="2019-11" db="EMBL/GenBank/DDBJ databases">
        <title>Eggerthellaceae novel genus isolated from the rectal contents of marmort.</title>
        <authorList>
            <person name="Zhang G."/>
        </authorList>
    </citation>
    <scope>NUCLEOTIDE SEQUENCE [LARGE SCALE GENOMIC DNA]</scope>
    <source>
        <strain evidence="6">zg-886</strain>
        <strain evidence="4">Zg-886</strain>
    </source>
</reference>
<evidence type="ECO:0000313" key="5">
    <source>
        <dbReference type="EMBL" id="QTU84988.1"/>
    </source>
</evidence>
<dbReference type="PROSITE" id="PS00092">
    <property type="entry name" value="N6_MTASE"/>
    <property type="match status" value="1"/>
</dbReference>
<evidence type="ECO:0000256" key="3">
    <source>
        <dbReference type="SAM" id="MobiDB-lite"/>
    </source>
</evidence>
<sequence>MRIVAGTWRGRTVFAPAGDATRPTTDRVRESLMSTLFSLRGGFDGAHVLDAFAGSGALGFEALSRGAADAAFYDVDPAAVAAMKKTAASLGASPHVARISRGDVLQGAADRPAHPYDLVFLDPPYRFAAADVLSFVASLREGGALDEDAVVVYEHDAKDQRFVDDAASAAGLVVARSRKYRDTVIDVMRPAGPDAARSDGGDAPRAGSESEPS</sequence>
<keyword evidence="6" id="KW-1185">Reference proteome</keyword>
<name>A0A9E6MS25_9ACTN</name>
<evidence type="ECO:0000256" key="1">
    <source>
        <dbReference type="ARBA" id="ARBA00022603"/>
    </source>
</evidence>
<dbReference type="EMBL" id="CP072829">
    <property type="protein sequence ID" value="QTU84988.1"/>
    <property type="molecule type" value="Genomic_DNA"/>
</dbReference>
<dbReference type="InterPro" id="IPR002052">
    <property type="entry name" value="DNA_methylase_N6_adenine_CS"/>
</dbReference>
<dbReference type="InterPro" id="IPR004398">
    <property type="entry name" value="RNA_MeTrfase_RsmD"/>
</dbReference>
<dbReference type="GO" id="GO:0003676">
    <property type="term" value="F:nucleic acid binding"/>
    <property type="evidence" value="ECO:0007669"/>
    <property type="project" value="InterPro"/>
</dbReference>
<evidence type="ECO:0000313" key="7">
    <source>
        <dbReference type="Proteomes" id="UP000671910"/>
    </source>
</evidence>
<dbReference type="EMBL" id="WPCR01000008">
    <property type="protein sequence ID" value="NHM14563.1"/>
    <property type="molecule type" value="Genomic_DNA"/>
</dbReference>
<evidence type="ECO:0000256" key="2">
    <source>
        <dbReference type="ARBA" id="ARBA00022679"/>
    </source>
</evidence>
<dbReference type="PANTHER" id="PTHR43542">
    <property type="entry name" value="METHYLTRANSFERASE"/>
    <property type="match status" value="1"/>
</dbReference>
<keyword evidence="1 5" id="KW-0489">Methyltransferase</keyword>
<dbReference type="CDD" id="cd02440">
    <property type="entry name" value="AdoMet_MTases"/>
    <property type="match status" value="1"/>
</dbReference>
<dbReference type="Pfam" id="PF03602">
    <property type="entry name" value="Cons_hypoth95"/>
    <property type="match status" value="1"/>
</dbReference>
<dbReference type="RefSeq" id="WP_166339863.1">
    <property type="nucleotide sequence ID" value="NZ_CP072829.1"/>
</dbReference>
<dbReference type="InterPro" id="IPR029063">
    <property type="entry name" value="SAM-dependent_MTases_sf"/>
</dbReference>
<evidence type="ECO:0000313" key="6">
    <source>
        <dbReference type="Proteomes" id="UP000636394"/>
    </source>
</evidence>